<dbReference type="InterPro" id="IPR025309">
    <property type="entry name" value="KTSC_dom"/>
</dbReference>
<reference evidence="2 3" key="1">
    <citation type="submission" date="2020-08" db="EMBL/GenBank/DDBJ databases">
        <title>A Genomic Blueprint of the Chicken Gut Microbiome.</title>
        <authorList>
            <person name="Gilroy R."/>
            <person name="Ravi A."/>
            <person name="Getino M."/>
            <person name="Pursley I."/>
            <person name="Horton D.L."/>
            <person name="Alikhan N.-F."/>
            <person name="Baker D."/>
            <person name="Gharbi K."/>
            <person name="Hall N."/>
            <person name="Watson M."/>
            <person name="Adriaenssens E.M."/>
            <person name="Foster-Nyarko E."/>
            <person name="Jarju S."/>
            <person name="Secka A."/>
            <person name="Antonio M."/>
            <person name="Oren A."/>
            <person name="Chaudhuri R."/>
            <person name="La Ragione R.M."/>
            <person name="Hildebrand F."/>
            <person name="Pallen M.J."/>
        </authorList>
    </citation>
    <scope>NUCLEOTIDE SEQUENCE [LARGE SCALE GENOMIC DNA]</scope>
    <source>
        <strain evidence="2 3">Sa2CVA6</strain>
    </source>
</reference>
<dbReference type="Proteomes" id="UP000634919">
    <property type="component" value="Unassembled WGS sequence"/>
</dbReference>
<evidence type="ECO:0000259" key="1">
    <source>
        <dbReference type="Pfam" id="PF13619"/>
    </source>
</evidence>
<proteinExistence type="predicted"/>
<accession>A0ABR8SF53</accession>
<sequence>MEIRNLNSSAIRRAGYSAESRTLTIWFTSDPALGYDYYGVPAHIWQGLISTSSAGTYFHLHIEKQYGR</sequence>
<dbReference type="EMBL" id="JACSQK010000009">
    <property type="protein sequence ID" value="MBD7962127.1"/>
    <property type="molecule type" value="Genomic_DNA"/>
</dbReference>
<evidence type="ECO:0000313" key="3">
    <source>
        <dbReference type="Proteomes" id="UP000634919"/>
    </source>
</evidence>
<comment type="caution">
    <text evidence="2">The sequence shown here is derived from an EMBL/GenBank/DDBJ whole genome shotgun (WGS) entry which is preliminary data.</text>
</comment>
<feature type="domain" description="KTSC" evidence="1">
    <location>
        <begin position="7"/>
        <end position="66"/>
    </location>
</feature>
<organism evidence="2 3">
    <name type="scientific">Comamonas avium</name>
    <dbReference type="NCBI Taxonomy" id="2762231"/>
    <lineage>
        <taxon>Bacteria</taxon>
        <taxon>Pseudomonadati</taxon>
        <taxon>Pseudomonadota</taxon>
        <taxon>Betaproteobacteria</taxon>
        <taxon>Burkholderiales</taxon>
        <taxon>Comamonadaceae</taxon>
        <taxon>Comamonas</taxon>
    </lineage>
</organism>
<name>A0ABR8SF53_9BURK</name>
<protein>
    <submittedName>
        <fullName evidence="2">KTSC domain-containing protein</fullName>
    </submittedName>
</protein>
<gene>
    <name evidence="2" type="ORF">H9646_16780</name>
</gene>
<keyword evidence="3" id="KW-1185">Reference proteome</keyword>
<evidence type="ECO:0000313" key="2">
    <source>
        <dbReference type="EMBL" id="MBD7962127.1"/>
    </source>
</evidence>
<dbReference type="Pfam" id="PF13619">
    <property type="entry name" value="KTSC"/>
    <property type="match status" value="1"/>
</dbReference>